<evidence type="ECO:0000256" key="1">
    <source>
        <dbReference type="SAM" id="SignalP"/>
    </source>
</evidence>
<name>A0ABX9WHU4_9ACTN</name>
<dbReference type="RefSeq" id="WP_123241175.1">
    <property type="nucleotide sequence ID" value="NZ_JAAHBY010000030.1"/>
</dbReference>
<evidence type="ECO:0000313" key="2">
    <source>
        <dbReference type="EMBL" id="RNL98740.1"/>
    </source>
</evidence>
<sequence>MRPRSLRLVVSSLGLAVTTLIATTATPAQARPDGAPPIAPAPSAVAPVFSATDRLAREVATALADPAVRDRIVPAVVAGPVDLMTARLDSRADRATRTVNQAVLAAKGLPETTGSVLRLRLGHRDMAAMLTGGTLPLVAAASTDDAPAGVVGYQPAGGQVQLDPVRLPDRPVLVVEVDVAKAMGRGLAQVRRELAAQGLTGATATMSAQSGYWATKVNAIRLNDDKEPWIKGSAEIFNVVGGFGLDGKATVNVVEMPYLDTDGTTYYPNQLLVHFNSYKYNLADVVMWEDDGDTNYRDLAKALITALLTVVDYGTYTPLVNAIIDAMPASWWTDDPDYVDSWYTLSTGSSGRLNGAAGNGWMDVVPYWVQQL</sequence>
<keyword evidence="1" id="KW-0732">Signal</keyword>
<organism evidence="2 3">
    <name type="scientific">Micromonospora solifontis</name>
    <dbReference type="NCBI Taxonomy" id="2487138"/>
    <lineage>
        <taxon>Bacteria</taxon>
        <taxon>Bacillati</taxon>
        <taxon>Actinomycetota</taxon>
        <taxon>Actinomycetes</taxon>
        <taxon>Micromonosporales</taxon>
        <taxon>Micromonosporaceae</taxon>
        <taxon>Micromonospora</taxon>
    </lineage>
</organism>
<dbReference type="Pfam" id="PF11301">
    <property type="entry name" value="DUF3103"/>
    <property type="match status" value="1"/>
</dbReference>
<feature type="chain" id="PRO_5045345051" evidence="1">
    <location>
        <begin position="31"/>
        <end position="372"/>
    </location>
</feature>
<dbReference type="EMBL" id="RJLN01000030">
    <property type="protein sequence ID" value="RNL98740.1"/>
    <property type="molecule type" value="Genomic_DNA"/>
</dbReference>
<feature type="signal peptide" evidence="1">
    <location>
        <begin position="1"/>
        <end position="30"/>
    </location>
</feature>
<proteinExistence type="predicted"/>
<accession>A0ABX9WHU4</accession>
<gene>
    <name evidence="2" type="ORF">EFE23_13010</name>
</gene>
<keyword evidence="3" id="KW-1185">Reference proteome</keyword>
<dbReference type="InterPro" id="IPR021452">
    <property type="entry name" value="DUF3103"/>
</dbReference>
<reference evidence="2 3" key="1">
    <citation type="submission" date="2018-11" db="EMBL/GenBank/DDBJ databases">
        <title>Micromonospora sp. PPF5-17, a new actinomycetes isolated from a hot spring soil.</title>
        <authorList>
            <person name="Thawai C."/>
        </authorList>
    </citation>
    <scope>NUCLEOTIDE SEQUENCE [LARGE SCALE GENOMIC DNA]</scope>
    <source>
        <strain evidence="2 3">PPF5-17</strain>
    </source>
</reference>
<dbReference type="Proteomes" id="UP000280698">
    <property type="component" value="Unassembled WGS sequence"/>
</dbReference>
<evidence type="ECO:0000313" key="3">
    <source>
        <dbReference type="Proteomes" id="UP000280698"/>
    </source>
</evidence>
<comment type="caution">
    <text evidence="2">The sequence shown here is derived from an EMBL/GenBank/DDBJ whole genome shotgun (WGS) entry which is preliminary data.</text>
</comment>
<protein>
    <submittedName>
        <fullName evidence="2">DUF3103 family protein</fullName>
    </submittedName>
</protein>